<keyword evidence="2" id="KW-1185">Reference proteome</keyword>
<protein>
    <recommendedName>
        <fullName evidence="3">F-box domain-containing protein</fullName>
    </recommendedName>
</protein>
<evidence type="ECO:0000313" key="2">
    <source>
        <dbReference type="Proteomes" id="UP001465755"/>
    </source>
</evidence>
<reference evidence="1 2" key="1">
    <citation type="journal article" date="2024" name="Nat. Commun.">
        <title>Phylogenomics reveals the evolutionary origins of lichenization in chlorophyte algae.</title>
        <authorList>
            <person name="Puginier C."/>
            <person name="Libourel C."/>
            <person name="Otte J."/>
            <person name="Skaloud P."/>
            <person name="Haon M."/>
            <person name="Grisel S."/>
            <person name="Petersen M."/>
            <person name="Berrin J.G."/>
            <person name="Delaux P.M."/>
            <person name="Dal Grande F."/>
            <person name="Keller J."/>
        </authorList>
    </citation>
    <scope>NUCLEOTIDE SEQUENCE [LARGE SCALE GENOMIC DNA]</scope>
    <source>
        <strain evidence="1 2">SAG 2036</strain>
    </source>
</reference>
<dbReference type="Proteomes" id="UP001465755">
    <property type="component" value="Unassembled WGS sequence"/>
</dbReference>
<comment type="caution">
    <text evidence="1">The sequence shown here is derived from an EMBL/GenBank/DDBJ whole genome shotgun (WGS) entry which is preliminary data.</text>
</comment>
<dbReference type="AlphaFoldDB" id="A0AAW1NSI6"/>
<organism evidence="1 2">
    <name type="scientific">Symbiochloris irregularis</name>
    <dbReference type="NCBI Taxonomy" id="706552"/>
    <lineage>
        <taxon>Eukaryota</taxon>
        <taxon>Viridiplantae</taxon>
        <taxon>Chlorophyta</taxon>
        <taxon>core chlorophytes</taxon>
        <taxon>Trebouxiophyceae</taxon>
        <taxon>Trebouxiales</taxon>
        <taxon>Trebouxiaceae</taxon>
        <taxon>Symbiochloris</taxon>
    </lineage>
</organism>
<evidence type="ECO:0008006" key="3">
    <source>
        <dbReference type="Google" id="ProtNLM"/>
    </source>
</evidence>
<evidence type="ECO:0000313" key="1">
    <source>
        <dbReference type="EMBL" id="KAK9795544.1"/>
    </source>
</evidence>
<dbReference type="EMBL" id="JALJOQ010000127">
    <property type="protein sequence ID" value="KAK9795544.1"/>
    <property type="molecule type" value="Genomic_DNA"/>
</dbReference>
<proteinExistence type="predicted"/>
<accession>A0AAW1NSI6</accession>
<name>A0AAW1NSI6_9CHLO</name>
<sequence length="150" mass="16112">MSKLLEYVVGVLEREFLPLLSAKDYGSLACVSKDINELISQSSGSTWEAASRQILGKAHPLSKRATRREVQMALQMHAEVLRNAKAGKLKTFLVTAPPAIHTSPHKSSGARVALVDCSLTGAMTRSFSDMGILLHPLKDCTLPGFAPAAP</sequence>
<gene>
    <name evidence="1" type="ORF">WJX73_002747</name>
</gene>